<accession>A0ABD6AS20</accession>
<sequence length="67" mass="7634">MANTSIVIPDELLDKFEDKMIQMKARGELDRDITRSEMIRRLMRDWAEEPIDSADEGNPSPAVQAAD</sequence>
<evidence type="ECO:0000313" key="2">
    <source>
        <dbReference type="EMBL" id="MFD1512482.1"/>
    </source>
</evidence>
<name>A0ABD6AS20_9EURY</name>
<gene>
    <name evidence="2" type="ORF">ACFSBT_04205</name>
</gene>
<feature type="region of interest" description="Disordered" evidence="1">
    <location>
        <begin position="48"/>
        <end position="67"/>
    </location>
</feature>
<dbReference type="RefSeq" id="WP_250872460.1">
    <property type="nucleotide sequence ID" value="NZ_JALXFV010000002.1"/>
</dbReference>
<protein>
    <recommendedName>
        <fullName evidence="4">Ribbon-helix-helix protein CopG domain-containing protein</fullName>
    </recommendedName>
</protein>
<dbReference type="AlphaFoldDB" id="A0ABD6AS20"/>
<evidence type="ECO:0000313" key="3">
    <source>
        <dbReference type="Proteomes" id="UP001597187"/>
    </source>
</evidence>
<dbReference type="Proteomes" id="UP001597187">
    <property type="component" value="Unassembled WGS sequence"/>
</dbReference>
<comment type="caution">
    <text evidence="2">The sequence shown here is derived from an EMBL/GenBank/DDBJ whole genome shotgun (WGS) entry which is preliminary data.</text>
</comment>
<evidence type="ECO:0000256" key="1">
    <source>
        <dbReference type="SAM" id="MobiDB-lite"/>
    </source>
</evidence>
<proteinExistence type="predicted"/>
<reference evidence="2 3" key="1">
    <citation type="journal article" date="2019" name="Int. J. Syst. Evol. Microbiol.">
        <title>The Global Catalogue of Microorganisms (GCM) 10K type strain sequencing project: providing services to taxonomists for standard genome sequencing and annotation.</title>
        <authorList>
            <consortium name="The Broad Institute Genomics Platform"/>
            <consortium name="The Broad Institute Genome Sequencing Center for Infectious Disease"/>
            <person name="Wu L."/>
            <person name="Ma J."/>
        </authorList>
    </citation>
    <scope>NUCLEOTIDE SEQUENCE [LARGE SCALE GENOMIC DNA]</scope>
    <source>
        <strain evidence="2 3">CGMCC 1.12563</strain>
    </source>
</reference>
<dbReference type="EMBL" id="JBHUDC010000002">
    <property type="protein sequence ID" value="MFD1512482.1"/>
    <property type="molecule type" value="Genomic_DNA"/>
</dbReference>
<organism evidence="2 3">
    <name type="scientific">Halomarina rubra</name>
    <dbReference type="NCBI Taxonomy" id="2071873"/>
    <lineage>
        <taxon>Archaea</taxon>
        <taxon>Methanobacteriati</taxon>
        <taxon>Methanobacteriota</taxon>
        <taxon>Stenosarchaea group</taxon>
        <taxon>Halobacteria</taxon>
        <taxon>Halobacteriales</taxon>
        <taxon>Natronomonadaceae</taxon>
        <taxon>Halomarina</taxon>
    </lineage>
</organism>
<evidence type="ECO:0008006" key="4">
    <source>
        <dbReference type="Google" id="ProtNLM"/>
    </source>
</evidence>
<keyword evidence="3" id="KW-1185">Reference proteome</keyword>